<dbReference type="RefSeq" id="WP_413275731.1">
    <property type="nucleotide sequence ID" value="NZ_JBHFNT010000023.1"/>
</dbReference>
<keyword evidence="3" id="KW-1185">Reference proteome</keyword>
<evidence type="ECO:0000313" key="2">
    <source>
        <dbReference type="EMBL" id="MFB2833265.1"/>
    </source>
</evidence>
<keyword evidence="1" id="KW-0175">Coiled coil</keyword>
<name>A0ABV4WDX3_9CYAN</name>
<protein>
    <submittedName>
        <fullName evidence="2">Uncharacterized protein</fullName>
    </submittedName>
</protein>
<comment type="caution">
    <text evidence="2">The sequence shown here is derived from an EMBL/GenBank/DDBJ whole genome shotgun (WGS) entry which is preliminary data.</text>
</comment>
<evidence type="ECO:0000313" key="3">
    <source>
        <dbReference type="Proteomes" id="UP001576780"/>
    </source>
</evidence>
<proteinExistence type="predicted"/>
<evidence type="ECO:0000256" key="1">
    <source>
        <dbReference type="SAM" id="Coils"/>
    </source>
</evidence>
<dbReference type="EMBL" id="JBHFNT010000023">
    <property type="protein sequence ID" value="MFB2833265.1"/>
    <property type="molecule type" value="Genomic_DNA"/>
</dbReference>
<gene>
    <name evidence="2" type="ORF">ACE1CA_01890</name>
</gene>
<sequence length="504" mass="58917">MNLLTWLSFLSALGIFMIPVKTPLKPAIIGLLCTPGASSLAIAYHKHQNRLFQEGEKVDAVLALEQEIDRLQCELKQLEPEKVRVTELIKQATIATEELQRQREEHLQQLQEDREEQLKQLAAGHKQLDSERNEYMLYIDLEQRKLYAERQRQEVELDAKKQAAETEIQAARDILEAEIQADRSCLEAEQESWNDERQRREEVREQEFLNYLEGVKREALEELAANYESDVMNEVRKRIALEVDPLLHKIRELESTIKIQQQKIIALDNRIQELDDIELPKGTGHSELTATKIMLFYKSKGLKLKYVSSQFLADGMYIFTCLPHRTSNLTTEKFSRAIAAQFLLLQSELQLQDLPQMATSSDGLQLLMKPQNLPNWQQQIDKTAVIQDAEVIDYLPEHITEYAQDIYQESDNNNYMLRFRPSNQFFDRRQPVSDLERTTIDWYWNWRNKATGQPNIRNKNELIRLVYGVKPGRATDQLDESGQTLRERLNSILDELNITHRTRR</sequence>
<accession>A0ABV4WDX3</accession>
<organism evidence="2 3">
    <name type="scientific">Floridaenema evergladense BLCC-F167</name>
    <dbReference type="NCBI Taxonomy" id="3153639"/>
    <lineage>
        <taxon>Bacteria</taxon>
        <taxon>Bacillati</taxon>
        <taxon>Cyanobacteriota</taxon>
        <taxon>Cyanophyceae</taxon>
        <taxon>Oscillatoriophycideae</taxon>
        <taxon>Aerosakkonematales</taxon>
        <taxon>Aerosakkonemataceae</taxon>
        <taxon>Floridanema</taxon>
        <taxon>Floridanema evergladense</taxon>
    </lineage>
</organism>
<reference evidence="2 3" key="1">
    <citation type="submission" date="2024-09" db="EMBL/GenBank/DDBJ databases">
        <title>Floridaenema gen nov. (Aerosakkonemataceae, Aerosakkonematales ord. nov., Cyanobacteria) from benthic tropical and subtropical fresh waters, with the description of four new species.</title>
        <authorList>
            <person name="Moretto J.A."/>
            <person name="Berthold D.E."/>
            <person name="Lefler F.W."/>
            <person name="Huang I.-S."/>
            <person name="Laughinghouse H. IV."/>
        </authorList>
    </citation>
    <scope>NUCLEOTIDE SEQUENCE [LARGE SCALE GENOMIC DNA]</scope>
    <source>
        <strain evidence="2 3">BLCC-F167</strain>
    </source>
</reference>
<dbReference type="Proteomes" id="UP001576780">
    <property type="component" value="Unassembled WGS sequence"/>
</dbReference>
<feature type="coiled-coil region" evidence="1">
    <location>
        <begin position="61"/>
        <end position="127"/>
    </location>
</feature>
<feature type="coiled-coil region" evidence="1">
    <location>
        <begin position="161"/>
        <end position="270"/>
    </location>
</feature>